<evidence type="ECO:0000259" key="2">
    <source>
        <dbReference type="Pfam" id="PF03703"/>
    </source>
</evidence>
<reference evidence="4" key="3">
    <citation type="submission" date="2022-12" db="EMBL/GenBank/DDBJ databases">
        <title>Genome analysis and biological profiling of marine Salinicoccus roseus MOSEL-ME25.</title>
        <authorList>
            <person name="Mirza F.T."/>
            <person name="Xie Y."/>
            <person name="Shinwari Z.K."/>
        </authorList>
    </citation>
    <scope>NUCLEOTIDE SEQUENCE</scope>
    <source>
        <strain evidence="4">MOSEL-ME25</strain>
    </source>
</reference>
<feature type="transmembrane region" description="Helical" evidence="1">
    <location>
        <begin position="16"/>
        <end position="37"/>
    </location>
</feature>
<organism evidence="3 5">
    <name type="scientific">Salinicoccus roseus</name>
    <dbReference type="NCBI Taxonomy" id="45670"/>
    <lineage>
        <taxon>Bacteria</taxon>
        <taxon>Bacillati</taxon>
        <taxon>Bacillota</taxon>
        <taxon>Bacilli</taxon>
        <taxon>Bacillales</taxon>
        <taxon>Staphylococcaceae</taxon>
        <taxon>Salinicoccus</taxon>
    </lineage>
</organism>
<reference evidence="4" key="2">
    <citation type="submission" date="2020-04" db="EMBL/GenBank/DDBJ databases">
        <authorList>
            <person name="Tanveer F."/>
            <person name="Xie Y."/>
            <person name="Shinwari Z.K."/>
        </authorList>
    </citation>
    <scope>NUCLEOTIDE SEQUENCE</scope>
    <source>
        <strain evidence="4">MOSEL-ME25</strain>
    </source>
</reference>
<dbReference type="Proteomes" id="UP000031546">
    <property type="component" value="Unassembled WGS sequence"/>
</dbReference>
<gene>
    <name evidence="4" type="ORF">F7P68_0008430</name>
    <name evidence="3" type="ORF">SN16_07065</name>
</gene>
<dbReference type="PANTHER" id="PTHR34473:SF2">
    <property type="entry name" value="UPF0699 TRANSMEMBRANE PROTEIN YDBT"/>
    <property type="match status" value="1"/>
</dbReference>
<dbReference type="RefSeq" id="WP_040105929.1">
    <property type="nucleotide sequence ID" value="NZ_JABEVU030000001.1"/>
</dbReference>
<evidence type="ECO:0000313" key="6">
    <source>
        <dbReference type="Proteomes" id="UP000527860"/>
    </source>
</evidence>
<dbReference type="InterPro" id="IPR005182">
    <property type="entry name" value="YdbS-like_PH"/>
</dbReference>
<keyword evidence="1" id="KW-1133">Transmembrane helix</keyword>
<dbReference type="EMBL" id="JXII01000006">
    <property type="protein sequence ID" value="KIH70471.1"/>
    <property type="molecule type" value="Genomic_DNA"/>
</dbReference>
<dbReference type="STRING" id="45670.SN16_07065"/>
<feature type="transmembrane region" description="Helical" evidence="1">
    <location>
        <begin position="43"/>
        <end position="65"/>
    </location>
</feature>
<sequence>MKRVHDDVVHYMRVRFFWTFLIWAFAALLASAAAFYFELSHWVYWGASLWLTLLFIIGIIVRPLVYCRVTRYRLKTDHIIVRKGFFRVSTKMVPVRRIQGAKLSTGPISRKYDLALLEVSTASSRLLMPPLKTEEAAILKEEVIELVKGEHTDV</sequence>
<dbReference type="Pfam" id="PF03703">
    <property type="entry name" value="bPH_2"/>
    <property type="match status" value="1"/>
</dbReference>
<dbReference type="GeneID" id="77845313"/>
<accession>A0A0C2HLQ9</accession>
<keyword evidence="1" id="KW-0812">Transmembrane</keyword>
<evidence type="ECO:0000313" key="5">
    <source>
        <dbReference type="Proteomes" id="UP000031546"/>
    </source>
</evidence>
<dbReference type="OrthoDB" id="1750577at2"/>
<keyword evidence="6" id="KW-1185">Reference proteome</keyword>
<dbReference type="EMBL" id="JABEVU030000001">
    <property type="protein sequence ID" value="MDB0580555.1"/>
    <property type="molecule type" value="Genomic_DNA"/>
</dbReference>
<evidence type="ECO:0000313" key="3">
    <source>
        <dbReference type="EMBL" id="KIH70471.1"/>
    </source>
</evidence>
<proteinExistence type="predicted"/>
<reference evidence="3 5" key="1">
    <citation type="submission" date="2015-01" db="EMBL/GenBank/DDBJ databases">
        <title>Genome sequences of high lactate-tolerant strain Salinicoccus roseus W12 with industrial interest.</title>
        <authorList>
            <person name="Wang H."/>
            <person name="Yu B."/>
        </authorList>
    </citation>
    <scope>NUCLEOTIDE SEQUENCE [LARGE SCALE GENOMIC DNA]</scope>
    <source>
        <strain evidence="3 5">W12</strain>
    </source>
</reference>
<dbReference type="Proteomes" id="UP000527860">
    <property type="component" value="Unassembled WGS sequence"/>
</dbReference>
<keyword evidence="1" id="KW-0472">Membrane</keyword>
<evidence type="ECO:0000256" key="1">
    <source>
        <dbReference type="SAM" id="Phobius"/>
    </source>
</evidence>
<evidence type="ECO:0000313" key="4">
    <source>
        <dbReference type="EMBL" id="MDB0580555.1"/>
    </source>
</evidence>
<protein>
    <submittedName>
        <fullName evidence="4">PH domain-containing protein</fullName>
    </submittedName>
</protein>
<name>A0A0C2HLQ9_9STAP</name>
<comment type="caution">
    <text evidence="3">The sequence shown here is derived from an EMBL/GenBank/DDBJ whole genome shotgun (WGS) entry which is preliminary data.</text>
</comment>
<dbReference type="PANTHER" id="PTHR34473">
    <property type="entry name" value="UPF0699 TRANSMEMBRANE PROTEIN YDBS"/>
    <property type="match status" value="1"/>
</dbReference>
<dbReference type="AlphaFoldDB" id="A0A0C2HLQ9"/>
<feature type="domain" description="YdbS-like PH" evidence="2">
    <location>
        <begin position="68"/>
        <end position="136"/>
    </location>
</feature>